<dbReference type="PROSITE" id="PS50836">
    <property type="entry name" value="DOMON"/>
    <property type="match status" value="1"/>
</dbReference>
<evidence type="ECO:0000313" key="3">
    <source>
        <dbReference type="EMBL" id="NXG15975.1"/>
    </source>
</evidence>
<feature type="domain" description="DOMON" evidence="2">
    <location>
        <begin position="40"/>
        <end position="97"/>
    </location>
</feature>
<gene>
    <name evidence="3" type="primary">Moxd2</name>
    <name evidence="3" type="ORF">GRAVAR_R15520</name>
</gene>
<feature type="non-terminal residue" evidence="3">
    <location>
        <position position="1"/>
    </location>
</feature>
<name>A0A7K8ZKR1_9PASS</name>
<feature type="non-terminal residue" evidence="3">
    <location>
        <position position="97"/>
    </location>
</feature>
<dbReference type="InterPro" id="IPR045266">
    <property type="entry name" value="DOH_DOMON"/>
</dbReference>
<sequence length="97" mass="10776">VAMSFSRIHGMFFLLFLPCFCSPHPAAPLLHFSTFLDPSHLLSLCWDHDKEELVAFELQIRAAGRVAFGFSPCGELPESDIVMGVVFLNGSICFSVR</sequence>
<protein>
    <submittedName>
        <fullName evidence="3">MOXD2 protein</fullName>
    </submittedName>
</protein>
<dbReference type="AlphaFoldDB" id="A0A7K8ZKR1"/>
<feature type="chain" id="PRO_5029537128" evidence="1">
    <location>
        <begin position="22"/>
        <end position="97"/>
    </location>
</feature>
<comment type="caution">
    <text evidence="3">The sequence shown here is derived from an EMBL/GenBank/DDBJ whole genome shotgun (WGS) entry which is preliminary data.</text>
</comment>
<evidence type="ECO:0000259" key="2">
    <source>
        <dbReference type="PROSITE" id="PS50836"/>
    </source>
</evidence>
<dbReference type="Proteomes" id="UP000591535">
    <property type="component" value="Unassembled WGS sequence"/>
</dbReference>
<organism evidence="3 4">
    <name type="scientific">Grallaria varia</name>
    <name type="common">variegated antpitta</name>
    <dbReference type="NCBI Taxonomy" id="117165"/>
    <lineage>
        <taxon>Eukaryota</taxon>
        <taxon>Metazoa</taxon>
        <taxon>Chordata</taxon>
        <taxon>Craniata</taxon>
        <taxon>Vertebrata</taxon>
        <taxon>Euteleostomi</taxon>
        <taxon>Archelosauria</taxon>
        <taxon>Archosauria</taxon>
        <taxon>Dinosauria</taxon>
        <taxon>Saurischia</taxon>
        <taxon>Theropoda</taxon>
        <taxon>Coelurosauria</taxon>
        <taxon>Aves</taxon>
        <taxon>Neognathae</taxon>
        <taxon>Neoaves</taxon>
        <taxon>Telluraves</taxon>
        <taxon>Australaves</taxon>
        <taxon>Passeriformes</taxon>
        <taxon>Formicariidae</taxon>
        <taxon>Grallaria</taxon>
    </lineage>
</organism>
<proteinExistence type="predicted"/>
<evidence type="ECO:0000313" key="4">
    <source>
        <dbReference type="Proteomes" id="UP000591535"/>
    </source>
</evidence>
<accession>A0A7K8ZKR1</accession>
<feature type="signal peptide" evidence="1">
    <location>
        <begin position="1"/>
        <end position="21"/>
    </location>
</feature>
<dbReference type="CDD" id="cd09631">
    <property type="entry name" value="DOMON_DOH"/>
    <property type="match status" value="1"/>
</dbReference>
<keyword evidence="4" id="KW-1185">Reference proteome</keyword>
<keyword evidence="1" id="KW-0732">Signal</keyword>
<evidence type="ECO:0000256" key="1">
    <source>
        <dbReference type="SAM" id="SignalP"/>
    </source>
</evidence>
<dbReference type="EMBL" id="VWZG01003208">
    <property type="protein sequence ID" value="NXG15975.1"/>
    <property type="molecule type" value="Genomic_DNA"/>
</dbReference>
<reference evidence="3 4" key="1">
    <citation type="submission" date="2019-09" db="EMBL/GenBank/DDBJ databases">
        <title>Bird 10,000 Genomes (B10K) Project - Family phase.</title>
        <authorList>
            <person name="Zhang G."/>
        </authorList>
    </citation>
    <scope>NUCLEOTIDE SEQUENCE [LARGE SCALE GENOMIC DNA]</scope>
    <source>
        <strain evidence="3">B10K-DU-001-02</strain>
        <tissue evidence="3">Muscle</tissue>
    </source>
</reference>
<dbReference type="InterPro" id="IPR005018">
    <property type="entry name" value="DOMON_domain"/>
</dbReference>